<accession>A0A9X4RGV6</accession>
<name>A0A9X4RGV6_9CYAN</name>
<evidence type="ECO:0000313" key="5">
    <source>
        <dbReference type="EMBL" id="MDG3493782.1"/>
    </source>
</evidence>
<dbReference type="GO" id="GO:0000160">
    <property type="term" value="P:phosphorelay signal transduction system"/>
    <property type="evidence" value="ECO:0007669"/>
    <property type="project" value="UniProtKB-KW"/>
</dbReference>
<dbReference type="InterPro" id="IPR001789">
    <property type="entry name" value="Sig_transdc_resp-reg_receiver"/>
</dbReference>
<evidence type="ECO:0000256" key="2">
    <source>
        <dbReference type="ARBA" id="ARBA00023012"/>
    </source>
</evidence>
<organism evidence="5 6">
    <name type="scientific">Pseudanabaena catenata USMAC16</name>
    <dbReference type="NCBI Taxonomy" id="1855837"/>
    <lineage>
        <taxon>Bacteria</taxon>
        <taxon>Bacillati</taxon>
        <taxon>Cyanobacteriota</taxon>
        <taxon>Cyanophyceae</taxon>
        <taxon>Pseudanabaenales</taxon>
        <taxon>Pseudanabaenaceae</taxon>
        <taxon>Pseudanabaena</taxon>
    </lineage>
</organism>
<dbReference type="PROSITE" id="PS50110">
    <property type="entry name" value="RESPONSE_REGULATORY"/>
    <property type="match status" value="1"/>
</dbReference>
<dbReference type="AlphaFoldDB" id="A0A9X4RGV6"/>
<dbReference type="SMART" id="SM00448">
    <property type="entry name" value="REC"/>
    <property type="match status" value="1"/>
</dbReference>
<proteinExistence type="predicted"/>
<sequence length="121" mass="13760">MSKILVVEDSQMQLEMIANLLRNNQFEIAIASNGVEAIAQTELLHPDLVIMDVIMPKMNGYELCRRLRDNPATWNINIIICSAKTTKADRYWGLRQGANAYLAKPFAPEDLLDTVRELLEK</sequence>
<evidence type="ECO:0000259" key="4">
    <source>
        <dbReference type="PROSITE" id="PS50110"/>
    </source>
</evidence>
<gene>
    <name evidence="5" type="ORF">FEV09_04355</name>
</gene>
<dbReference type="PANTHER" id="PTHR44591:SF14">
    <property type="entry name" value="PROTEIN PILG"/>
    <property type="match status" value="1"/>
</dbReference>
<feature type="domain" description="Response regulatory" evidence="4">
    <location>
        <begin position="3"/>
        <end position="119"/>
    </location>
</feature>
<dbReference type="InterPro" id="IPR050595">
    <property type="entry name" value="Bact_response_regulator"/>
</dbReference>
<dbReference type="Pfam" id="PF00072">
    <property type="entry name" value="Response_reg"/>
    <property type="match status" value="1"/>
</dbReference>
<dbReference type="InterPro" id="IPR011006">
    <property type="entry name" value="CheY-like_superfamily"/>
</dbReference>
<dbReference type="Proteomes" id="UP001152872">
    <property type="component" value="Unassembled WGS sequence"/>
</dbReference>
<dbReference type="Gene3D" id="3.40.50.2300">
    <property type="match status" value="1"/>
</dbReference>
<evidence type="ECO:0000313" key="6">
    <source>
        <dbReference type="Proteomes" id="UP001152872"/>
    </source>
</evidence>
<dbReference type="PANTHER" id="PTHR44591">
    <property type="entry name" value="STRESS RESPONSE REGULATOR PROTEIN 1"/>
    <property type="match status" value="1"/>
</dbReference>
<comment type="caution">
    <text evidence="5">The sequence shown here is derived from an EMBL/GenBank/DDBJ whole genome shotgun (WGS) entry which is preliminary data.</text>
</comment>
<protein>
    <submittedName>
        <fullName evidence="5">Response regulator</fullName>
    </submittedName>
</protein>
<dbReference type="EMBL" id="VBTY01000022">
    <property type="protein sequence ID" value="MDG3493782.1"/>
    <property type="molecule type" value="Genomic_DNA"/>
</dbReference>
<dbReference type="RefSeq" id="WP_009625834.1">
    <property type="nucleotide sequence ID" value="NZ_VBTY01000022.1"/>
</dbReference>
<keyword evidence="2" id="KW-0902">Two-component regulatory system</keyword>
<feature type="modified residue" description="4-aspartylphosphate" evidence="3">
    <location>
        <position position="52"/>
    </location>
</feature>
<evidence type="ECO:0000256" key="3">
    <source>
        <dbReference type="PROSITE-ProRule" id="PRU00169"/>
    </source>
</evidence>
<dbReference type="SUPFAM" id="SSF52172">
    <property type="entry name" value="CheY-like"/>
    <property type="match status" value="1"/>
</dbReference>
<reference evidence="5" key="1">
    <citation type="submission" date="2019-05" db="EMBL/GenBank/DDBJ databases">
        <title>Whole genome sequencing of Pseudanabaena catenata USMAC16.</title>
        <authorList>
            <person name="Khan Z."/>
            <person name="Omar W.M."/>
            <person name="Convey P."/>
            <person name="Merican F."/>
            <person name="Najimudin N."/>
        </authorList>
    </citation>
    <scope>NUCLEOTIDE SEQUENCE</scope>
    <source>
        <strain evidence="5">USMAC16</strain>
    </source>
</reference>
<keyword evidence="6" id="KW-1185">Reference proteome</keyword>
<evidence type="ECO:0000256" key="1">
    <source>
        <dbReference type="ARBA" id="ARBA00022553"/>
    </source>
</evidence>
<keyword evidence="1 3" id="KW-0597">Phosphoprotein</keyword>